<dbReference type="EMBL" id="RKLO01000002">
    <property type="protein sequence ID" value="RVW03994.1"/>
    <property type="molecule type" value="Genomic_DNA"/>
</dbReference>
<dbReference type="SUPFAM" id="SSF51905">
    <property type="entry name" value="FAD/NAD(P)-binding domain"/>
    <property type="match status" value="1"/>
</dbReference>
<organism evidence="2 3">
    <name type="scientific">Rhodococcus xishaensis</name>
    <dbReference type="NCBI Taxonomy" id="2487364"/>
    <lineage>
        <taxon>Bacteria</taxon>
        <taxon>Bacillati</taxon>
        <taxon>Actinomycetota</taxon>
        <taxon>Actinomycetes</taxon>
        <taxon>Mycobacteriales</taxon>
        <taxon>Nocardiaceae</taxon>
        <taxon>Rhodococcus</taxon>
    </lineage>
</organism>
<dbReference type="Proteomes" id="UP000283479">
    <property type="component" value="Unassembled WGS sequence"/>
</dbReference>
<proteinExistence type="predicted"/>
<dbReference type="GO" id="GO:0004729">
    <property type="term" value="F:oxygen-dependent protoporphyrinogen oxidase activity"/>
    <property type="evidence" value="ECO:0007669"/>
    <property type="project" value="UniProtKB-EC"/>
</dbReference>
<accession>A0A3S3A7T8</accession>
<dbReference type="OrthoDB" id="4496419at2"/>
<dbReference type="Pfam" id="PF01593">
    <property type="entry name" value="Amino_oxidase"/>
    <property type="match status" value="1"/>
</dbReference>
<sequence>MTGRRISVAVVGGGITGLVAAYRLRQQLGADAEITIIEAESRFGGKLRTVPLGGGPVDVGAEAFIARRPEVAELIGELGLEEQLVHPAGRQPLIWSGGHLHPLPTRTLMGIPADAQSVAGLVDADTLARIAAEPSEPFEWDDVADIDVATLVAGRFGEQVVRRSVDPLLGGVYSGLSDSIGVRAALPALAAALDSGATSLTAAVCAALPTPSPGPVFGTLRDGYGTLLEALRDAADPRVVMDAPVTGLRRDEGGWWLEPVGHVDGVVLTVPAPNMVRLVAESAPRLAAAARDIELASSAVVALALPRDNATETGIPENSGILVATGESLGAKAFTLSSRKWPHLATRDVALVRASYGRFGDAAVVDAPDADLIAMARADLETVTGVQVEPVDAFVQRWHGGLPQYAPGHLDRVAAIEAAAGEIDGLEVAGAYLHGVGVPACVESATTAATRLAARVAG</sequence>
<dbReference type="InterPro" id="IPR002937">
    <property type="entry name" value="Amino_oxidase"/>
</dbReference>
<dbReference type="PANTHER" id="PTHR42923">
    <property type="entry name" value="PROTOPORPHYRINOGEN OXIDASE"/>
    <property type="match status" value="1"/>
</dbReference>
<feature type="domain" description="Amine oxidase" evidence="1">
    <location>
        <begin position="15"/>
        <end position="452"/>
    </location>
</feature>
<dbReference type="EC" id="1.3.3.4" evidence="2"/>
<dbReference type="SUPFAM" id="SSF54373">
    <property type="entry name" value="FAD-linked reductases, C-terminal domain"/>
    <property type="match status" value="1"/>
</dbReference>
<gene>
    <name evidence="2" type="ORF">EGT50_05705</name>
</gene>
<keyword evidence="3" id="KW-1185">Reference proteome</keyword>
<evidence type="ECO:0000313" key="3">
    <source>
        <dbReference type="Proteomes" id="UP000283479"/>
    </source>
</evidence>
<name>A0A3S3A7T8_9NOCA</name>
<reference evidence="2 3" key="1">
    <citation type="submission" date="2018-11" db="EMBL/GenBank/DDBJ databases">
        <title>Rhodococcus spongicola sp. nov. and Rhodococcus xishaensis sp. nov. from marine sponges.</title>
        <authorList>
            <person name="Li L."/>
            <person name="Lin H.W."/>
        </authorList>
    </citation>
    <scope>NUCLEOTIDE SEQUENCE [LARGE SCALE GENOMIC DNA]</scope>
    <source>
        <strain evidence="2 3">LHW51113</strain>
    </source>
</reference>
<dbReference type="PANTHER" id="PTHR42923:SF3">
    <property type="entry name" value="PROTOPORPHYRINOGEN OXIDASE"/>
    <property type="match status" value="1"/>
</dbReference>
<evidence type="ECO:0000259" key="1">
    <source>
        <dbReference type="Pfam" id="PF01593"/>
    </source>
</evidence>
<dbReference type="Gene3D" id="3.50.50.60">
    <property type="entry name" value="FAD/NAD(P)-binding domain"/>
    <property type="match status" value="1"/>
</dbReference>
<dbReference type="AlphaFoldDB" id="A0A3S3A7T8"/>
<keyword evidence="2" id="KW-0560">Oxidoreductase</keyword>
<dbReference type="RefSeq" id="WP_127951615.1">
    <property type="nucleotide sequence ID" value="NZ_RKLO01000002.1"/>
</dbReference>
<protein>
    <submittedName>
        <fullName evidence="2">Protoporphyrinogen oxidase</fullName>
        <ecNumber evidence="2">1.3.3.4</ecNumber>
    </submittedName>
</protein>
<dbReference type="InterPro" id="IPR050464">
    <property type="entry name" value="Zeta_carotene_desat/Oxidored"/>
</dbReference>
<dbReference type="InterPro" id="IPR036188">
    <property type="entry name" value="FAD/NAD-bd_sf"/>
</dbReference>
<comment type="caution">
    <text evidence="2">The sequence shown here is derived from an EMBL/GenBank/DDBJ whole genome shotgun (WGS) entry which is preliminary data.</text>
</comment>
<dbReference type="NCBIfam" id="NF008841">
    <property type="entry name" value="PRK11883.1-1"/>
    <property type="match status" value="1"/>
</dbReference>
<dbReference type="Gene3D" id="1.10.3110.10">
    <property type="entry name" value="protoporphyrinogen ix oxidase, domain 3"/>
    <property type="match status" value="1"/>
</dbReference>
<dbReference type="Gene3D" id="3.90.660.20">
    <property type="entry name" value="Protoporphyrinogen oxidase, mitochondrial, domain 2"/>
    <property type="match status" value="1"/>
</dbReference>
<evidence type="ECO:0000313" key="2">
    <source>
        <dbReference type="EMBL" id="RVW03994.1"/>
    </source>
</evidence>